<protein>
    <recommendedName>
        <fullName evidence="1">Peptidase S1 domain-containing protein</fullName>
    </recommendedName>
</protein>
<evidence type="ECO:0000259" key="1">
    <source>
        <dbReference type="Pfam" id="PF00089"/>
    </source>
</evidence>
<proteinExistence type="predicted"/>
<evidence type="ECO:0000313" key="3">
    <source>
        <dbReference type="Proteomes" id="UP000186922"/>
    </source>
</evidence>
<dbReference type="Pfam" id="PF00089">
    <property type="entry name" value="Trypsin"/>
    <property type="match status" value="1"/>
</dbReference>
<feature type="domain" description="Peptidase S1" evidence="1">
    <location>
        <begin position="29"/>
        <end position="126"/>
    </location>
</feature>
<dbReference type="InterPro" id="IPR043504">
    <property type="entry name" value="Peptidase_S1_PA_chymotrypsin"/>
</dbReference>
<dbReference type="GO" id="GO:0004252">
    <property type="term" value="F:serine-type endopeptidase activity"/>
    <property type="evidence" value="ECO:0007669"/>
    <property type="project" value="InterPro"/>
</dbReference>
<dbReference type="Proteomes" id="UP000186922">
    <property type="component" value="Unassembled WGS sequence"/>
</dbReference>
<dbReference type="EMBL" id="BDGG01000001">
    <property type="protein sequence ID" value="GAU89358.1"/>
    <property type="molecule type" value="Genomic_DNA"/>
</dbReference>
<dbReference type="AlphaFoldDB" id="A0A1D1UT53"/>
<comment type="caution">
    <text evidence="2">The sequence shown here is derived from an EMBL/GenBank/DDBJ whole genome shotgun (WGS) entry which is preliminary data.</text>
</comment>
<organism evidence="2 3">
    <name type="scientific">Ramazzottius varieornatus</name>
    <name type="common">Water bear</name>
    <name type="synonym">Tardigrade</name>
    <dbReference type="NCBI Taxonomy" id="947166"/>
    <lineage>
        <taxon>Eukaryota</taxon>
        <taxon>Metazoa</taxon>
        <taxon>Ecdysozoa</taxon>
        <taxon>Tardigrada</taxon>
        <taxon>Eutardigrada</taxon>
        <taxon>Parachela</taxon>
        <taxon>Hypsibioidea</taxon>
        <taxon>Ramazzottiidae</taxon>
        <taxon>Ramazzottius</taxon>
    </lineage>
</organism>
<dbReference type="SUPFAM" id="SSF50494">
    <property type="entry name" value="Trypsin-like serine proteases"/>
    <property type="match status" value="1"/>
</dbReference>
<evidence type="ECO:0000313" key="2">
    <source>
        <dbReference type="EMBL" id="GAU89358.1"/>
    </source>
</evidence>
<dbReference type="Gene3D" id="2.40.10.10">
    <property type="entry name" value="Trypsin-like serine proteases"/>
    <property type="match status" value="1"/>
</dbReference>
<dbReference type="InterPro" id="IPR009003">
    <property type="entry name" value="Peptidase_S1_PA"/>
</dbReference>
<accession>A0A1D1UT53</accession>
<dbReference type="InterPro" id="IPR001254">
    <property type="entry name" value="Trypsin_dom"/>
</dbReference>
<keyword evidence="3" id="KW-1185">Reference proteome</keyword>
<name>A0A1D1UT53_RAMVA</name>
<dbReference type="GO" id="GO:0006508">
    <property type="term" value="P:proteolysis"/>
    <property type="evidence" value="ECO:0007669"/>
    <property type="project" value="InterPro"/>
</dbReference>
<gene>
    <name evidence="2" type="primary">RvY_01915-1</name>
    <name evidence="2" type="synonym">RvY_01915.1</name>
    <name evidence="2" type="ORF">RvY_01915</name>
</gene>
<sequence length="244" mass="26903">MCDDRRDCPKDEDEICTEDCGIAGPLHNKKTFDGKITGRTEPLEYNKKISPVCLAQMPEPPIGTSCYTTGWGDIGEKTSGNDTRDYSNTVLMEADVKIRSTDHCTSAMVNRGTPAYLSPESICILQDDKGTYCAVTPSVYSRTRRGLGFIADTLYAENYDGWFTDRNVRPYDTSRTYGPKDFKIDVPAGPPDPPEPVAVDTNGWITGDQCTSMDYTQSSPVSISTNQLLGLVLTISRLLHAVYL</sequence>
<reference evidence="2 3" key="1">
    <citation type="journal article" date="2016" name="Nat. Commun.">
        <title>Extremotolerant tardigrade genome and improved radiotolerance of human cultured cells by tardigrade-unique protein.</title>
        <authorList>
            <person name="Hashimoto T."/>
            <person name="Horikawa D.D."/>
            <person name="Saito Y."/>
            <person name="Kuwahara H."/>
            <person name="Kozuka-Hata H."/>
            <person name="Shin-I T."/>
            <person name="Minakuchi Y."/>
            <person name="Ohishi K."/>
            <person name="Motoyama A."/>
            <person name="Aizu T."/>
            <person name="Enomoto A."/>
            <person name="Kondo K."/>
            <person name="Tanaka S."/>
            <person name="Hara Y."/>
            <person name="Koshikawa S."/>
            <person name="Sagara H."/>
            <person name="Miura T."/>
            <person name="Yokobori S."/>
            <person name="Miyagawa K."/>
            <person name="Suzuki Y."/>
            <person name="Kubo T."/>
            <person name="Oyama M."/>
            <person name="Kohara Y."/>
            <person name="Fujiyama A."/>
            <person name="Arakawa K."/>
            <person name="Katayama T."/>
            <person name="Toyoda A."/>
            <person name="Kunieda T."/>
        </authorList>
    </citation>
    <scope>NUCLEOTIDE SEQUENCE [LARGE SCALE GENOMIC DNA]</scope>
    <source>
        <strain evidence="2 3">YOKOZUNA-1</strain>
    </source>
</reference>